<evidence type="ECO:0000256" key="1">
    <source>
        <dbReference type="ARBA" id="ARBA00023125"/>
    </source>
</evidence>
<dbReference type="PROSITE" id="PS01081">
    <property type="entry name" value="HTH_TETR_1"/>
    <property type="match status" value="1"/>
</dbReference>
<dbReference type="PANTHER" id="PTHR43479:SF11">
    <property type="entry name" value="ACREF_ENVCD OPERON REPRESSOR-RELATED"/>
    <property type="match status" value="1"/>
</dbReference>
<dbReference type="PANTHER" id="PTHR43479">
    <property type="entry name" value="ACREF/ENVCD OPERON REPRESSOR-RELATED"/>
    <property type="match status" value="1"/>
</dbReference>
<dbReference type="PRINTS" id="PR00455">
    <property type="entry name" value="HTHTETR"/>
</dbReference>
<proteinExistence type="predicted"/>
<evidence type="ECO:0000259" key="3">
    <source>
        <dbReference type="PROSITE" id="PS50977"/>
    </source>
</evidence>
<dbReference type="EMBL" id="CP058561">
    <property type="protein sequence ID" value="QUH31800.1"/>
    <property type="molecule type" value="Genomic_DNA"/>
</dbReference>
<keyword evidence="1 2" id="KW-0238">DNA-binding</keyword>
<dbReference type="Gene3D" id="1.10.10.60">
    <property type="entry name" value="Homeodomain-like"/>
    <property type="match status" value="1"/>
</dbReference>
<dbReference type="InterPro" id="IPR036271">
    <property type="entry name" value="Tet_transcr_reg_TetR-rel_C_sf"/>
</dbReference>
<sequence>MYEAFNKIKKEKQNKIINSAMEEFSKYGYEKASTNNIVANANISKGLLFHYFSNKQGLFDFLINYSFEVMINEINEKVNWEEMDIFDRLKEIFMIKMKVSRKYPRIFHFFNIMLEYKSVEEIMKEERVSNLLSKIYFQDIDYTKFMEDIDPVKALNIIKWTFEKYGDENLKKFQTDGLIDFDKISTEIDEYIDILRLAFYR</sequence>
<feature type="DNA-binding region" description="H-T-H motif" evidence="2">
    <location>
        <begin position="33"/>
        <end position="52"/>
    </location>
</feature>
<protein>
    <submittedName>
        <fullName evidence="4">TetR/AcrR family transcriptional regulator</fullName>
    </submittedName>
</protein>
<evidence type="ECO:0000256" key="2">
    <source>
        <dbReference type="PROSITE-ProRule" id="PRU00335"/>
    </source>
</evidence>
<dbReference type="InterPro" id="IPR050624">
    <property type="entry name" value="HTH-type_Tx_Regulator"/>
</dbReference>
<dbReference type="SUPFAM" id="SSF48498">
    <property type="entry name" value="Tetracyclin repressor-like, C-terminal domain"/>
    <property type="match status" value="1"/>
</dbReference>
<accession>A0A8J8MFQ2</accession>
<dbReference type="InterPro" id="IPR023772">
    <property type="entry name" value="DNA-bd_HTH_TetR-type_CS"/>
</dbReference>
<gene>
    <name evidence="4" type="ORF">HYG85_23840</name>
</gene>
<dbReference type="PROSITE" id="PS50977">
    <property type="entry name" value="HTH_TETR_2"/>
    <property type="match status" value="1"/>
</dbReference>
<organism evidence="4 5">
    <name type="scientific">Vallitalea guaymasensis</name>
    <dbReference type="NCBI Taxonomy" id="1185412"/>
    <lineage>
        <taxon>Bacteria</taxon>
        <taxon>Bacillati</taxon>
        <taxon>Bacillota</taxon>
        <taxon>Clostridia</taxon>
        <taxon>Lachnospirales</taxon>
        <taxon>Vallitaleaceae</taxon>
        <taxon>Vallitalea</taxon>
    </lineage>
</organism>
<name>A0A8J8MFQ2_9FIRM</name>
<dbReference type="Pfam" id="PF00440">
    <property type="entry name" value="TetR_N"/>
    <property type="match status" value="1"/>
</dbReference>
<evidence type="ECO:0000313" key="4">
    <source>
        <dbReference type="EMBL" id="QUH31800.1"/>
    </source>
</evidence>
<reference evidence="4 5" key="1">
    <citation type="submission" date="2020-07" db="EMBL/GenBank/DDBJ databases">
        <title>Vallitalea guaymasensis genome.</title>
        <authorList>
            <person name="Postec A."/>
        </authorList>
    </citation>
    <scope>NUCLEOTIDE SEQUENCE [LARGE SCALE GENOMIC DNA]</scope>
    <source>
        <strain evidence="4 5">Ra1766G1</strain>
    </source>
</reference>
<dbReference type="AlphaFoldDB" id="A0A8J8MFQ2"/>
<dbReference type="KEGG" id="vgu:HYG85_23840"/>
<dbReference type="Proteomes" id="UP000677305">
    <property type="component" value="Chromosome"/>
</dbReference>
<dbReference type="RefSeq" id="WP_212691730.1">
    <property type="nucleotide sequence ID" value="NZ_CP058561.1"/>
</dbReference>
<feature type="domain" description="HTH tetR-type" evidence="3">
    <location>
        <begin position="10"/>
        <end position="70"/>
    </location>
</feature>
<dbReference type="InterPro" id="IPR001647">
    <property type="entry name" value="HTH_TetR"/>
</dbReference>
<evidence type="ECO:0000313" key="5">
    <source>
        <dbReference type="Proteomes" id="UP000677305"/>
    </source>
</evidence>
<dbReference type="Gene3D" id="1.10.357.10">
    <property type="entry name" value="Tetracycline Repressor, domain 2"/>
    <property type="match status" value="1"/>
</dbReference>
<dbReference type="SUPFAM" id="SSF46689">
    <property type="entry name" value="Homeodomain-like"/>
    <property type="match status" value="1"/>
</dbReference>
<keyword evidence="5" id="KW-1185">Reference proteome</keyword>
<dbReference type="InterPro" id="IPR009057">
    <property type="entry name" value="Homeodomain-like_sf"/>
</dbReference>
<dbReference type="GO" id="GO:0003677">
    <property type="term" value="F:DNA binding"/>
    <property type="evidence" value="ECO:0007669"/>
    <property type="project" value="UniProtKB-UniRule"/>
</dbReference>